<protein>
    <submittedName>
        <fullName evidence="1">Uncharacterized protein</fullName>
    </submittedName>
</protein>
<dbReference type="EMBL" id="CM042011">
    <property type="protein sequence ID" value="KAI3767337.1"/>
    <property type="molecule type" value="Genomic_DNA"/>
</dbReference>
<keyword evidence="2" id="KW-1185">Reference proteome</keyword>
<accession>A0ACB9F9I2</accession>
<proteinExistence type="predicted"/>
<evidence type="ECO:0000313" key="2">
    <source>
        <dbReference type="Proteomes" id="UP001055811"/>
    </source>
</evidence>
<reference evidence="2" key="1">
    <citation type="journal article" date="2022" name="Mol. Ecol. Resour.">
        <title>The genomes of chicory, endive, great burdock and yacon provide insights into Asteraceae palaeo-polyploidization history and plant inulin production.</title>
        <authorList>
            <person name="Fan W."/>
            <person name="Wang S."/>
            <person name="Wang H."/>
            <person name="Wang A."/>
            <person name="Jiang F."/>
            <person name="Liu H."/>
            <person name="Zhao H."/>
            <person name="Xu D."/>
            <person name="Zhang Y."/>
        </authorList>
    </citation>
    <scope>NUCLEOTIDE SEQUENCE [LARGE SCALE GENOMIC DNA]</scope>
    <source>
        <strain evidence="2">cv. Punajuju</strain>
    </source>
</reference>
<gene>
    <name evidence="1" type="ORF">L2E82_17432</name>
</gene>
<sequence>MGKFFNRRRFRFSSPVNLIDNNSSSKNTNFSSTSPCSSSSSPCGSSMNGPYSPQPKRRLTRQRKLRHVTVEDFCVPEEDDGSRSKSLPVSPISKSRSPHKLQQHWSLSAVPQPLPLPSDELRSPPEACSRGDGRSRSDRCATNTNGHGVTGVSISSKTSTYHRRKCHPDGINGEKDGGDIRLSVPARSAPTTASTSPTLSPKRFSTVDIFDSAFAAVPREFHFSPPSTRRSQLHSPPLQSPYQNLRSPSPSINLHNNKSPPETSMARTDSNNANVHPLPRPPGPPRHVSSRQNLDKSDTRSIKGQWQKGKLLGRGTYGSVYEAINRETGSLCAMKEVDIILDDTKSIECIRQLEQEIRVLRNLEHPNIVQYLGSEMMEDRFCIYLEYVHPGSINKYVREHCGAVTESVVRNFTRHILSGLAYLHSKKTVHRDIKGANLLVDASGVVKLADFGLAKHLSPHSNDLSLKGSPHWMAPEVLHAVLRKDSNVEDTFTMDIWSLGCTVIEMVTGKPPWNEFNAGQAMFNVLRRSPPIPESLSSEGKDFLNRCLQRNPENRSSAASLLEHPFVRNSFDTNFSLCKQAFSSLRLNELSCNRRDSPSHHKEIMQHSPDTRVKHGRQQFQCGAPKHPNGETTKDHSPATRHSPRSTLEVLPSVSFHEINMSKHWGTSQVANGGRTYSLPTTPNRETYM</sequence>
<reference evidence="1 2" key="2">
    <citation type="journal article" date="2022" name="Mol. Ecol. Resour.">
        <title>The genomes of chicory, endive, great burdock and yacon provide insights into Asteraceae paleo-polyploidization history and plant inulin production.</title>
        <authorList>
            <person name="Fan W."/>
            <person name="Wang S."/>
            <person name="Wang H."/>
            <person name="Wang A."/>
            <person name="Jiang F."/>
            <person name="Liu H."/>
            <person name="Zhao H."/>
            <person name="Xu D."/>
            <person name="Zhang Y."/>
        </authorList>
    </citation>
    <scope>NUCLEOTIDE SEQUENCE [LARGE SCALE GENOMIC DNA]</scope>
    <source>
        <strain evidence="2">cv. Punajuju</strain>
        <tissue evidence="1">Leaves</tissue>
    </source>
</reference>
<name>A0ACB9F9I2_CICIN</name>
<comment type="caution">
    <text evidence="1">The sequence shown here is derived from an EMBL/GenBank/DDBJ whole genome shotgun (WGS) entry which is preliminary data.</text>
</comment>
<organism evidence="1 2">
    <name type="scientific">Cichorium intybus</name>
    <name type="common">Chicory</name>
    <dbReference type="NCBI Taxonomy" id="13427"/>
    <lineage>
        <taxon>Eukaryota</taxon>
        <taxon>Viridiplantae</taxon>
        <taxon>Streptophyta</taxon>
        <taxon>Embryophyta</taxon>
        <taxon>Tracheophyta</taxon>
        <taxon>Spermatophyta</taxon>
        <taxon>Magnoliopsida</taxon>
        <taxon>eudicotyledons</taxon>
        <taxon>Gunneridae</taxon>
        <taxon>Pentapetalae</taxon>
        <taxon>asterids</taxon>
        <taxon>campanulids</taxon>
        <taxon>Asterales</taxon>
        <taxon>Asteraceae</taxon>
        <taxon>Cichorioideae</taxon>
        <taxon>Cichorieae</taxon>
        <taxon>Cichoriinae</taxon>
        <taxon>Cichorium</taxon>
    </lineage>
</organism>
<evidence type="ECO:0000313" key="1">
    <source>
        <dbReference type="EMBL" id="KAI3767337.1"/>
    </source>
</evidence>
<dbReference type="Proteomes" id="UP001055811">
    <property type="component" value="Linkage Group LG03"/>
</dbReference>